<name>A0AAW1NQB4_9CHLO</name>
<accession>A0AAW1NQB4</accession>
<proteinExistence type="predicted"/>
<reference evidence="1 2" key="1">
    <citation type="journal article" date="2024" name="Nat. Commun.">
        <title>Phylogenomics reveals the evolutionary origins of lichenization in chlorophyte algae.</title>
        <authorList>
            <person name="Puginier C."/>
            <person name="Libourel C."/>
            <person name="Otte J."/>
            <person name="Skaloud P."/>
            <person name="Haon M."/>
            <person name="Grisel S."/>
            <person name="Petersen M."/>
            <person name="Berrin J.G."/>
            <person name="Delaux P.M."/>
            <person name="Dal Grande F."/>
            <person name="Keller J."/>
        </authorList>
    </citation>
    <scope>NUCLEOTIDE SEQUENCE [LARGE SCALE GENOMIC DNA]</scope>
    <source>
        <strain evidence="1 2">SAG 2036</strain>
    </source>
</reference>
<dbReference type="Proteomes" id="UP001465755">
    <property type="component" value="Unassembled WGS sequence"/>
</dbReference>
<evidence type="ECO:0000313" key="2">
    <source>
        <dbReference type="Proteomes" id="UP001465755"/>
    </source>
</evidence>
<dbReference type="PANTHER" id="PTHR22753">
    <property type="entry name" value="TRANSMEMBRANE PROTEIN 68"/>
    <property type="match status" value="1"/>
</dbReference>
<dbReference type="EMBL" id="JALJOQ010000215">
    <property type="protein sequence ID" value="KAK9789040.1"/>
    <property type="molecule type" value="Genomic_DNA"/>
</dbReference>
<gene>
    <name evidence="1" type="ORF">WJX73_005714</name>
</gene>
<dbReference type="PANTHER" id="PTHR22753:SF14">
    <property type="entry name" value="MONOACYLGLYCEROL_DIACYLGLYCEROL O-ACYLTRANSFERASE"/>
    <property type="match status" value="1"/>
</dbReference>
<organism evidence="1 2">
    <name type="scientific">Symbiochloris irregularis</name>
    <dbReference type="NCBI Taxonomy" id="706552"/>
    <lineage>
        <taxon>Eukaryota</taxon>
        <taxon>Viridiplantae</taxon>
        <taxon>Chlorophyta</taxon>
        <taxon>core chlorophytes</taxon>
        <taxon>Trebouxiophyceae</taxon>
        <taxon>Trebouxiales</taxon>
        <taxon>Trebouxiaceae</taxon>
        <taxon>Symbiochloris</taxon>
    </lineage>
</organism>
<evidence type="ECO:0000313" key="1">
    <source>
        <dbReference type="EMBL" id="KAK9789040.1"/>
    </source>
</evidence>
<keyword evidence="2" id="KW-1185">Reference proteome</keyword>
<dbReference type="AlphaFoldDB" id="A0AAW1NQB4"/>
<dbReference type="GO" id="GO:0016020">
    <property type="term" value="C:membrane"/>
    <property type="evidence" value="ECO:0007669"/>
    <property type="project" value="TreeGrafter"/>
</dbReference>
<comment type="caution">
    <text evidence="1">The sequence shown here is derived from an EMBL/GenBank/DDBJ whole genome shotgun (WGS) entry which is preliminary data.</text>
</comment>
<protein>
    <submittedName>
        <fullName evidence="1">Uncharacterized protein</fullName>
    </submittedName>
</protein>
<sequence length="153" mass="17084">GMSAADTDGNSDFSNFMSTFGAVPDGFEIVRDSKELLNTPFVGKWLEGRVSGTIPAARRGVSENKELEELFVAPLVAPSIPSRFYTLFGRPIETNRNDTREQSQRNYAQAKQDVEGCISYLLNNRERDPYKDFFSRVAYEASWGGKAAPTFKP</sequence>
<feature type="non-terminal residue" evidence="1">
    <location>
        <position position="1"/>
    </location>
</feature>